<dbReference type="SUPFAM" id="SSF48264">
    <property type="entry name" value="Cytochrome P450"/>
    <property type="match status" value="1"/>
</dbReference>
<dbReference type="STRING" id="671987.R0K1Q7"/>
<comment type="similarity">
    <text evidence="2">Belongs to the cytochrome P450 family.</text>
</comment>
<proteinExistence type="inferred from homology"/>
<dbReference type="OrthoDB" id="1470350at2759"/>
<dbReference type="InterPro" id="IPR036396">
    <property type="entry name" value="Cyt_P450_sf"/>
</dbReference>
<dbReference type="Proteomes" id="UP000016935">
    <property type="component" value="Unassembled WGS sequence"/>
</dbReference>
<dbReference type="PRINTS" id="PR00463">
    <property type="entry name" value="EP450I"/>
</dbReference>
<gene>
    <name evidence="9" type="ORF">SETTUDRAFT_156158</name>
</gene>
<dbReference type="RefSeq" id="XP_008029534.1">
    <property type="nucleotide sequence ID" value="XM_008031343.1"/>
</dbReference>
<sequence length="491" mass="55892">MLQLAPASAATLAVVAVFVYWVLRAFYNVYLHPLKAFPGPWLARASVLWHSYHSLRGDLQYALHQMHLKYGPTIRIAPDELIFVDAKAWKDIYGHRSGTPEYIKDPSLVFTADAGPSLFSVHKGDHSKLRRLLSHGFSDKALREQETVISGYANLLVDRLRQFCDNPVDVAAWYNYLAFDVIGHLLFAESFNCLSRSDYHPWVKFIFSTMRVISWNRSFNRLAPRISQFLIKLVPQKVVDEGNALLEMTRAKLHRRIEAKLQYTDLMENLLVAQKQGKITMDEVFNNATPLIVAGSETTATALSGATYFLNQNPEVYQKLKTEVRSAFTHRSEITISKAAGLRYLAAVIDETMRLYPPSPTSHPRLVTPEGGIIAGYFVPGNTLVGISQYSAFRSPHNFAWPDEFAPERFVDSNQLAWAGDKRDVLQPFLFGPRNCIGRNLALIEMRLVLALVVFEFDIEVLPESRNWIRQKLFTTWERPSLMVRMTPVAR</sequence>
<evidence type="ECO:0000256" key="2">
    <source>
        <dbReference type="ARBA" id="ARBA00010617"/>
    </source>
</evidence>
<evidence type="ECO:0000256" key="1">
    <source>
        <dbReference type="ARBA" id="ARBA00001971"/>
    </source>
</evidence>
<dbReference type="GO" id="GO:0004497">
    <property type="term" value="F:monooxygenase activity"/>
    <property type="evidence" value="ECO:0007669"/>
    <property type="project" value="UniProtKB-KW"/>
</dbReference>
<evidence type="ECO:0000256" key="8">
    <source>
        <dbReference type="PIRSR" id="PIRSR602401-1"/>
    </source>
</evidence>
<evidence type="ECO:0000313" key="10">
    <source>
        <dbReference type="Proteomes" id="UP000016935"/>
    </source>
</evidence>
<dbReference type="HOGENOM" id="CLU_001570_14_11_1"/>
<evidence type="ECO:0000256" key="5">
    <source>
        <dbReference type="ARBA" id="ARBA00023002"/>
    </source>
</evidence>
<dbReference type="Gene3D" id="1.10.630.10">
    <property type="entry name" value="Cytochrome P450"/>
    <property type="match status" value="1"/>
</dbReference>
<reference evidence="9 10" key="1">
    <citation type="journal article" date="2012" name="PLoS Pathog.">
        <title>Diverse lifestyles and strategies of plant pathogenesis encoded in the genomes of eighteen Dothideomycetes fungi.</title>
        <authorList>
            <person name="Ohm R.A."/>
            <person name="Feau N."/>
            <person name="Henrissat B."/>
            <person name="Schoch C.L."/>
            <person name="Horwitz B.A."/>
            <person name="Barry K.W."/>
            <person name="Condon B.J."/>
            <person name="Copeland A.C."/>
            <person name="Dhillon B."/>
            <person name="Glaser F."/>
            <person name="Hesse C.N."/>
            <person name="Kosti I."/>
            <person name="LaButti K."/>
            <person name="Lindquist E.A."/>
            <person name="Lucas S."/>
            <person name="Salamov A.A."/>
            <person name="Bradshaw R.E."/>
            <person name="Ciuffetti L."/>
            <person name="Hamelin R.C."/>
            <person name="Kema G.H.J."/>
            <person name="Lawrence C."/>
            <person name="Scott J.A."/>
            <person name="Spatafora J.W."/>
            <person name="Turgeon B.G."/>
            <person name="de Wit P.J.G.M."/>
            <person name="Zhong S."/>
            <person name="Goodwin S.B."/>
            <person name="Grigoriev I.V."/>
        </authorList>
    </citation>
    <scope>NUCLEOTIDE SEQUENCE [LARGE SCALE GENOMIC DNA]</scope>
    <source>
        <strain evidence="10">28A</strain>
    </source>
</reference>
<keyword evidence="10" id="KW-1185">Reference proteome</keyword>
<feature type="binding site" description="axial binding residue" evidence="8">
    <location>
        <position position="436"/>
    </location>
    <ligand>
        <name>heme</name>
        <dbReference type="ChEBI" id="CHEBI:30413"/>
    </ligand>
    <ligandPart>
        <name>Fe</name>
        <dbReference type="ChEBI" id="CHEBI:18248"/>
    </ligandPart>
</feature>
<dbReference type="Pfam" id="PF00067">
    <property type="entry name" value="p450"/>
    <property type="match status" value="1"/>
</dbReference>
<dbReference type="InterPro" id="IPR002401">
    <property type="entry name" value="Cyt_P450_E_grp-I"/>
</dbReference>
<reference evidence="9 10" key="2">
    <citation type="journal article" date="2013" name="PLoS Genet.">
        <title>Comparative genome structure, secondary metabolite, and effector coding capacity across Cochliobolus pathogens.</title>
        <authorList>
            <person name="Condon B.J."/>
            <person name="Leng Y."/>
            <person name="Wu D."/>
            <person name="Bushley K.E."/>
            <person name="Ohm R.A."/>
            <person name="Otillar R."/>
            <person name="Martin J."/>
            <person name="Schackwitz W."/>
            <person name="Grimwood J."/>
            <person name="MohdZainudin N."/>
            <person name="Xue C."/>
            <person name="Wang R."/>
            <person name="Manning V.A."/>
            <person name="Dhillon B."/>
            <person name="Tu Z.J."/>
            <person name="Steffenson B.J."/>
            <person name="Salamov A."/>
            <person name="Sun H."/>
            <person name="Lowry S."/>
            <person name="LaButti K."/>
            <person name="Han J."/>
            <person name="Copeland A."/>
            <person name="Lindquist E."/>
            <person name="Barry K."/>
            <person name="Schmutz J."/>
            <person name="Baker S.E."/>
            <person name="Ciuffetti L.M."/>
            <person name="Grigoriev I.V."/>
            <person name="Zhong S."/>
            <person name="Turgeon B.G."/>
        </authorList>
    </citation>
    <scope>NUCLEOTIDE SEQUENCE [LARGE SCALE GENOMIC DNA]</scope>
    <source>
        <strain evidence="10">28A</strain>
    </source>
</reference>
<evidence type="ECO:0000256" key="6">
    <source>
        <dbReference type="ARBA" id="ARBA00023004"/>
    </source>
</evidence>
<comment type="cofactor">
    <cofactor evidence="1 8">
        <name>heme</name>
        <dbReference type="ChEBI" id="CHEBI:30413"/>
    </cofactor>
</comment>
<dbReference type="AlphaFoldDB" id="R0K1Q7"/>
<evidence type="ECO:0000256" key="4">
    <source>
        <dbReference type="ARBA" id="ARBA00022723"/>
    </source>
</evidence>
<evidence type="ECO:0000313" key="9">
    <source>
        <dbReference type="EMBL" id="EOA82367.1"/>
    </source>
</evidence>
<dbReference type="GO" id="GO:0020037">
    <property type="term" value="F:heme binding"/>
    <property type="evidence" value="ECO:0007669"/>
    <property type="project" value="InterPro"/>
</dbReference>
<keyword evidence="4 8" id="KW-0479">Metal-binding</keyword>
<protein>
    <recommendedName>
        <fullName evidence="11">Cytochrome P450</fullName>
    </recommendedName>
</protein>
<evidence type="ECO:0000256" key="7">
    <source>
        <dbReference type="ARBA" id="ARBA00023033"/>
    </source>
</evidence>
<keyword evidence="3 8" id="KW-0349">Heme</keyword>
<dbReference type="InterPro" id="IPR001128">
    <property type="entry name" value="Cyt_P450"/>
</dbReference>
<dbReference type="CDD" id="cd11058">
    <property type="entry name" value="CYP60B-like"/>
    <property type="match status" value="1"/>
</dbReference>
<dbReference type="InterPro" id="IPR050121">
    <property type="entry name" value="Cytochrome_P450_monoxygenase"/>
</dbReference>
<dbReference type="PRINTS" id="PR00385">
    <property type="entry name" value="P450"/>
</dbReference>
<keyword evidence="6 8" id="KW-0408">Iron</keyword>
<organism evidence="9 10">
    <name type="scientific">Exserohilum turcicum (strain 28A)</name>
    <name type="common">Northern leaf blight fungus</name>
    <name type="synonym">Setosphaeria turcica</name>
    <dbReference type="NCBI Taxonomy" id="671987"/>
    <lineage>
        <taxon>Eukaryota</taxon>
        <taxon>Fungi</taxon>
        <taxon>Dikarya</taxon>
        <taxon>Ascomycota</taxon>
        <taxon>Pezizomycotina</taxon>
        <taxon>Dothideomycetes</taxon>
        <taxon>Pleosporomycetidae</taxon>
        <taxon>Pleosporales</taxon>
        <taxon>Pleosporineae</taxon>
        <taxon>Pleosporaceae</taxon>
        <taxon>Exserohilum</taxon>
    </lineage>
</organism>
<dbReference type="eggNOG" id="KOG0158">
    <property type="taxonomic scope" value="Eukaryota"/>
</dbReference>
<keyword evidence="7" id="KW-0503">Monooxygenase</keyword>
<keyword evidence="5" id="KW-0560">Oxidoreductase</keyword>
<accession>R0K1Q7</accession>
<dbReference type="EMBL" id="KB908844">
    <property type="protein sequence ID" value="EOA82367.1"/>
    <property type="molecule type" value="Genomic_DNA"/>
</dbReference>
<evidence type="ECO:0000256" key="3">
    <source>
        <dbReference type="ARBA" id="ARBA00022617"/>
    </source>
</evidence>
<dbReference type="PANTHER" id="PTHR24305">
    <property type="entry name" value="CYTOCHROME P450"/>
    <property type="match status" value="1"/>
</dbReference>
<dbReference type="PANTHER" id="PTHR24305:SF230">
    <property type="entry name" value="P450, PUTATIVE (EUROFUNG)-RELATED"/>
    <property type="match status" value="1"/>
</dbReference>
<dbReference type="GeneID" id="19397595"/>
<evidence type="ECO:0008006" key="11">
    <source>
        <dbReference type="Google" id="ProtNLM"/>
    </source>
</evidence>
<dbReference type="GO" id="GO:0005506">
    <property type="term" value="F:iron ion binding"/>
    <property type="evidence" value="ECO:0007669"/>
    <property type="project" value="InterPro"/>
</dbReference>
<name>R0K1Q7_EXST2</name>
<dbReference type="GO" id="GO:0016705">
    <property type="term" value="F:oxidoreductase activity, acting on paired donors, with incorporation or reduction of molecular oxygen"/>
    <property type="evidence" value="ECO:0007669"/>
    <property type="project" value="InterPro"/>
</dbReference>